<gene>
    <name evidence="1" type="ORF">AUCHE_09_01240</name>
</gene>
<dbReference type="RefSeq" id="WP_006503274.1">
    <property type="nucleotide sequence ID" value="NZ_BAGZ01000009.1"/>
</dbReference>
<dbReference type="EMBL" id="BAGZ01000009">
    <property type="protein sequence ID" value="GAB78519.1"/>
    <property type="molecule type" value="Genomic_DNA"/>
</dbReference>
<reference evidence="1 2" key="1">
    <citation type="submission" date="2012-08" db="EMBL/GenBank/DDBJ databases">
        <title>Whole genome shotgun sequence of Austwickia chelonae NBRC 105200.</title>
        <authorList>
            <person name="Yoshida I."/>
            <person name="Hosoyama A."/>
            <person name="Tsuchikane K."/>
            <person name="Katsumata H."/>
            <person name="Ando Y."/>
            <person name="Ohji S."/>
            <person name="Hamada M."/>
            <person name="Tamura T."/>
            <person name="Yamazoe A."/>
            <person name="Yamazaki S."/>
            <person name="Fujita N."/>
        </authorList>
    </citation>
    <scope>NUCLEOTIDE SEQUENCE [LARGE SCALE GENOMIC DNA]</scope>
    <source>
        <strain evidence="1 2">NBRC 105200</strain>
    </source>
</reference>
<accession>K6VP94</accession>
<name>K6VP94_9MICO</name>
<dbReference type="Proteomes" id="UP000008495">
    <property type="component" value="Unassembled WGS sequence"/>
</dbReference>
<evidence type="ECO:0000313" key="2">
    <source>
        <dbReference type="Proteomes" id="UP000008495"/>
    </source>
</evidence>
<organism evidence="1 2">
    <name type="scientific">Austwickia chelonae NBRC 105200</name>
    <dbReference type="NCBI Taxonomy" id="1184607"/>
    <lineage>
        <taxon>Bacteria</taxon>
        <taxon>Bacillati</taxon>
        <taxon>Actinomycetota</taxon>
        <taxon>Actinomycetes</taxon>
        <taxon>Micrococcales</taxon>
        <taxon>Dermatophilaceae</taxon>
        <taxon>Austwickia</taxon>
    </lineage>
</organism>
<comment type="caution">
    <text evidence="1">The sequence shown here is derived from an EMBL/GenBank/DDBJ whole genome shotgun (WGS) entry which is preliminary data.</text>
</comment>
<evidence type="ECO:0000313" key="1">
    <source>
        <dbReference type="EMBL" id="GAB78519.1"/>
    </source>
</evidence>
<protein>
    <submittedName>
        <fullName evidence="1">Uncharacterized protein</fullName>
    </submittedName>
</protein>
<sequence>MRDNRESRITDALARDELHYALALSGSLQWGTTSTLILPPLPAGTTREEEPQINR</sequence>
<dbReference type="AlphaFoldDB" id="K6VP94"/>
<keyword evidence="2" id="KW-1185">Reference proteome</keyword>
<proteinExistence type="predicted"/>